<sequence>MSINFYEIHLQTDNVNEVQKYLAYWLNGLYREKPEIKSNQQAEIDFFQKEYPSCFAVGSLHKNWVTIRHDSYEQQVSLANKLSQVFSATAIQAMGQSTVDTYYLSVHQNGKIVRKFYSGEDVEKPEQEGKPFSFEQPFPDSEDYQYDYEDMQSFCKNFGIDLLTDAFEHQNIWTLINIKEKPIPEQRSFSEKIKSFFGRADRQ</sequence>
<dbReference type="Proteomes" id="UP000284416">
    <property type="component" value="Unassembled WGS sequence"/>
</dbReference>
<dbReference type="RefSeq" id="WP_118920231.1">
    <property type="nucleotide sequence ID" value="NZ_QWEG01000004.1"/>
</dbReference>
<gene>
    <name evidence="1" type="ORF">D1B31_07995</name>
</gene>
<protein>
    <submittedName>
        <fullName evidence="1">Uncharacterized protein</fullName>
    </submittedName>
</protein>
<organism evidence="1 2">
    <name type="scientific">Neobacillus notoginsengisoli</name>
    <dbReference type="NCBI Taxonomy" id="1578198"/>
    <lineage>
        <taxon>Bacteria</taxon>
        <taxon>Bacillati</taxon>
        <taxon>Bacillota</taxon>
        <taxon>Bacilli</taxon>
        <taxon>Bacillales</taxon>
        <taxon>Bacillaceae</taxon>
        <taxon>Neobacillus</taxon>
    </lineage>
</organism>
<dbReference type="EMBL" id="QWEG01000004">
    <property type="protein sequence ID" value="RHW41649.1"/>
    <property type="molecule type" value="Genomic_DNA"/>
</dbReference>
<evidence type="ECO:0000313" key="2">
    <source>
        <dbReference type="Proteomes" id="UP000284416"/>
    </source>
</evidence>
<comment type="caution">
    <text evidence="1">The sequence shown here is derived from an EMBL/GenBank/DDBJ whole genome shotgun (WGS) entry which is preliminary data.</text>
</comment>
<proteinExistence type="predicted"/>
<keyword evidence="2" id="KW-1185">Reference proteome</keyword>
<accession>A0A417YW59</accession>
<evidence type="ECO:0000313" key="1">
    <source>
        <dbReference type="EMBL" id="RHW41649.1"/>
    </source>
</evidence>
<dbReference type="AlphaFoldDB" id="A0A417YW59"/>
<reference evidence="1 2" key="1">
    <citation type="journal article" date="2017" name="Int. J. Syst. Evol. Microbiol.">
        <title>Bacillus notoginsengisoli sp. nov., a novel bacterium isolated from the rhizosphere of Panax notoginseng.</title>
        <authorList>
            <person name="Zhang M.Y."/>
            <person name="Cheng J."/>
            <person name="Cai Y."/>
            <person name="Zhang T.Y."/>
            <person name="Wu Y.Y."/>
            <person name="Manikprabhu D."/>
            <person name="Li W.J."/>
            <person name="Zhang Y.X."/>
        </authorList>
    </citation>
    <scope>NUCLEOTIDE SEQUENCE [LARGE SCALE GENOMIC DNA]</scope>
    <source>
        <strain evidence="1 2">JCM 30743</strain>
    </source>
</reference>
<dbReference type="OrthoDB" id="2868740at2"/>
<name>A0A417YW59_9BACI</name>